<protein>
    <recommendedName>
        <fullName evidence="8">tRNA (guanine-N(7)-)-methyltransferase non-catalytic subunit</fullName>
    </recommendedName>
    <alternativeName>
        <fullName evidence="8">WD repeat-containing protein 4 homolog</fullName>
    </alternativeName>
</protein>
<dbReference type="SUPFAM" id="SSF50978">
    <property type="entry name" value="WD40 repeat-like"/>
    <property type="match status" value="1"/>
</dbReference>
<proteinExistence type="inferred from homology"/>
<evidence type="ECO:0000256" key="1">
    <source>
        <dbReference type="ARBA" id="ARBA00004123"/>
    </source>
</evidence>
<dbReference type="Proteomes" id="UP000015104">
    <property type="component" value="Unassembled WGS sequence"/>
</dbReference>
<dbReference type="EnsemblMetazoa" id="tetur28g00740.1">
    <property type="protein sequence ID" value="tetur28g00740.1"/>
    <property type="gene ID" value="tetur28g00740"/>
</dbReference>
<dbReference type="Pfam" id="PF00400">
    <property type="entry name" value="WD40"/>
    <property type="match status" value="2"/>
</dbReference>
<feature type="repeat" description="WD" evidence="9">
    <location>
        <begin position="198"/>
        <end position="238"/>
    </location>
</feature>
<keyword evidence="3 8" id="KW-0819">tRNA processing</keyword>
<dbReference type="UniPathway" id="UPA00989"/>
<comment type="subunit">
    <text evidence="7">Forms a heterodimer with the catalytic subunit Mettl1. Interacts with mei-P26 and weakly interacts with bgcn; required for the function or formation of the mei-P26-bgcn-bam-sxl complex. Interacts with nanos; may be involved in mei-P26-dependent derepression of the BMP signaling pathway. Interacts with Myc; the interaction may be mediated by mei-P26 and may be involved in the regulation of ribosome biogenesis.</text>
</comment>
<sequence>MVLCIGNKSILTITNDPHIVKRYYFSEQIETIVLKLPPIIYTKTAGDTGEIVDNDGEDSSKSPNQMNQEKRHFVFGQLSQSEKYLAICDNFKNLIVYCTKEWKVLASFVIERKCDHVIFNEKEGKLIVSNRSGWIYGYQLVASELKDDENGETFLLGHNAIILDLKLSLDSRYLASCDRDEKIRISNYPNCYNIESYCLGHTQFVSCLAFINEQLLISGSGDGTLRVWQFTQGKELSAYSFANDISAKDEKVAPLAIHSSSINDQIIVTVTFYNSSIFVTYKFDTKSNCLEKITSTDVKHNILYSYTFNNQLVCFIDDKNNFVSCQEFKIVNEKLEILKIDFKIMETLAMDDQLVETFLNEKRTANKIEWLYKSSHDHHNEYFERKKERQETKMVKKIKSS</sequence>
<dbReference type="AlphaFoldDB" id="T1KZ87"/>
<dbReference type="OMA" id="CYPNTYN"/>
<dbReference type="eggNOG" id="KOG3914">
    <property type="taxonomic scope" value="Eukaryota"/>
</dbReference>
<keyword evidence="11" id="KW-1185">Reference proteome</keyword>
<reference evidence="10" key="2">
    <citation type="submission" date="2015-06" db="UniProtKB">
        <authorList>
            <consortium name="EnsemblMetazoa"/>
        </authorList>
    </citation>
    <scope>IDENTIFICATION</scope>
</reference>
<comment type="similarity">
    <text evidence="8">Belongs to the WD repeat TRM82 family.</text>
</comment>
<comment type="function">
    <text evidence="6">Required for the Mettl1-dependent formation of N(7)-methylguanine at position 46 (m7G46) in tRNA. In the Mettl1-wuho methyltransferase complex, it is required to stabilize and induce conformational changes of the catalytic subunit. Required for binding of nanos mRNA and repression of translation by the mei-P26-bgcn-bam-sxl complex. May cooperate with mei-P26 and nanos to derepress the BMP signaling pathway. May cooperate with mei-P26 to suppress expression of a subset of microRNAs. May cooperate with mei-P26 to regulate bam expression levels in germline cells during gametogenesis. Required to promote mitosis to meiosis transition during gametogenesis. May regulate germline cell division in part by regulating ribosome biogenesis.</text>
</comment>
<dbReference type="SMART" id="SM00320">
    <property type="entry name" value="WD40"/>
    <property type="match status" value="2"/>
</dbReference>
<evidence type="ECO:0000313" key="10">
    <source>
        <dbReference type="EnsemblMetazoa" id="tetur28g00740.1"/>
    </source>
</evidence>
<dbReference type="STRING" id="32264.T1KZ87"/>
<comment type="subcellular location">
    <subcellularLocation>
        <location evidence="1 8">Nucleus</location>
    </subcellularLocation>
</comment>
<dbReference type="GO" id="GO:0106004">
    <property type="term" value="P:tRNA (guanine-N7)-methylation"/>
    <property type="evidence" value="ECO:0007669"/>
    <property type="project" value="UniProtKB-UniRule"/>
</dbReference>
<gene>
    <name evidence="10" type="primary">107368774</name>
</gene>
<dbReference type="HOGENOM" id="CLU_687584_0_0_1"/>
<dbReference type="GO" id="GO:0005634">
    <property type="term" value="C:nucleus"/>
    <property type="evidence" value="ECO:0007669"/>
    <property type="project" value="UniProtKB-SubCell"/>
</dbReference>
<evidence type="ECO:0000256" key="7">
    <source>
        <dbReference type="ARBA" id="ARBA00093542"/>
    </source>
</evidence>
<name>T1KZ87_TETUR</name>
<keyword evidence="4 8" id="KW-0677">Repeat</keyword>
<keyword evidence="5 8" id="KW-0539">Nucleus</keyword>
<evidence type="ECO:0000256" key="4">
    <source>
        <dbReference type="ARBA" id="ARBA00022737"/>
    </source>
</evidence>
<dbReference type="PROSITE" id="PS50082">
    <property type="entry name" value="WD_REPEATS_2"/>
    <property type="match status" value="1"/>
</dbReference>
<dbReference type="OrthoDB" id="371245at2759"/>
<evidence type="ECO:0000256" key="3">
    <source>
        <dbReference type="ARBA" id="ARBA00022694"/>
    </source>
</evidence>
<organism evidence="10 11">
    <name type="scientific">Tetranychus urticae</name>
    <name type="common">Two-spotted spider mite</name>
    <dbReference type="NCBI Taxonomy" id="32264"/>
    <lineage>
        <taxon>Eukaryota</taxon>
        <taxon>Metazoa</taxon>
        <taxon>Ecdysozoa</taxon>
        <taxon>Arthropoda</taxon>
        <taxon>Chelicerata</taxon>
        <taxon>Arachnida</taxon>
        <taxon>Acari</taxon>
        <taxon>Acariformes</taxon>
        <taxon>Trombidiformes</taxon>
        <taxon>Prostigmata</taxon>
        <taxon>Eleutherengona</taxon>
        <taxon>Raphignathae</taxon>
        <taxon>Tetranychoidea</taxon>
        <taxon>Tetranychidae</taxon>
        <taxon>Tetranychus</taxon>
    </lineage>
</organism>
<evidence type="ECO:0000256" key="6">
    <source>
        <dbReference type="ARBA" id="ARBA00093337"/>
    </source>
</evidence>
<evidence type="ECO:0000256" key="8">
    <source>
        <dbReference type="HAMAP-Rule" id="MF_03056"/>
    </source>
</evidence>
<dbReference type="HAMAP" id="MF_03056">
    <property type="entry name" value="TRM82"/>
    <property type="match status" value="1"/>
</dbReference>
<dbReference type="EMBL" id="CAEY01000737">
    <property type="status" value="NOT_ANNOTATED_CDS"/>
    <property type="molecule type" value="Genomic_DNA"/>
</dbReference>
<accession>T1KZ87</accession>
<comment type="pathway">
    <text evidence="8">tRNA modification; N(7)-methylguanine-tRNA biosynthesis.</text>
</comment>
<keyword evidence="2 8" id="KW-0853">WD repeat</keyword>
<dbReference type="InterPro" id="IPR036322">
    <property type="entry name" value="WD40_repeat_dom_sf"/>
</dbReference>
<comment type="function">
    <text evidence="8">Required for the formation of N(7)-methylguanine at position 46 (m7G46) in tRNA. In the complex, it is required to stabilize and induce conformational changes of the catalytic subunit.</text>
</comment>
<dbReference type="PROSITE" id="PS50294">
    <property type="entry name" value="WD_REPEATS_REGION"/>
    <property type="match status" value="1"/>
</dbReference>
<dbReference type="PANTHER" id="PTHR16288:SF0">
    <property type="entry name" value="TRNA (GUANINE-N(7)-)-METHYLTRANSFERASE NON-CATALYTIC SUBUNIT WDR4"/>
    <property type="match status" value="1"/>
</dbReference>
<evidence type="ECO:0000256" key="9">
    <source>
        <dbReference type="PROSITE-ProRule" id="PRU00221"/>
    </source>
</evidence>
<evidence type="ECO:0000256" key="5">
    <source>
        <dbReference type="ARBA" id="ARBA00023242"/>
    </source>
</evidence>
<dbReference type="PANTHER" id="PTHR16288">
    <property type="entry name" value="WD40 REPEAT PROTEIN 4"/>
    <property type="match status" value="1"/>
</dbReference>
<dbReference type="InterPro" id="IPR028884">
    <property type="entry name" value="Trm82"/>
</dbReference>
<evidence type="ECO:0000313" key="11">
    <source>
        <dbReference type="Proteomes" id="UP000015104"/>
    </source>
</evidence>
<dbReference type="GO" id="GO:0043527">
    <property type="term" value="C:tRNA methyltransferase complex"/>
    <property type="evidence" value="ECO:0007669"/>
    <property type="project" value="TreeGrafter"/>
</dbReference>
<dbReference type="KEGG" id="tut:107368774"/>
<dbReference type="InterPro" id="IPR015943">
    <property type="entry name" value="WD40/YVTN_repeat-like_dom_sf"/>
</dbReference>
<reference evidence="11" key="1">
    <citation type="submission" date="2011-08" db="EMBL/GenBank/DDBJ databases">
        <authorList>
            <person name="Rombauts S."/>
        </authorList>
    </citation>
    <scope>NUCLEOTIDE SEQUENCE</scope>
    <source>
        <strain evidence="11">London</strain>
    </source>
</reference>
<evidence type="ECO:0000256" key="2">
    <source>
        <dbReference type="ARBA" id="ARBA00022574"/>
    </source>
</evidence>
<dbReference type="Gene3D" id="2.130.10.10">
    <property type="entry name" value="YVTN repeat-like/Quinoprotein amine dehydrogenase"/>
    <property type="match status" value="1"/>
</dbReference>
<dbReference type="InterPro" id="IPR001680">
    <property type="entry name" value="WD40_rpt"/>
</dbReference>
<dbReference type="GO" id="GO:0005829">
    <property type="term" value="C:cytosol"/>
    <property type="evidence" value="ECO:0007669"/>
    <property type="project" value="TreeGrafter"/>
</dbReference>